<dbReference type="RefSeq" id="WP_103936145.1">
    <property type="nucleotide sequence ID" value="NZ_FNVO01000001.1"/>
</dbReference>
<proteinExistence type="predicted"/>
<sequence length="190" mass="21169">MTAYVKPRFRLPGQDQPDRPLPPVPRPDPVAVAIQQVRATIWTADADYADTRSRLYLGLAGREFALSIDENDLARAARTTFVLGEEANIDNAAGNDPRTPPFPWRDGEHPVYLRLETDGDEPAWLLEWARIDINPDTDQAIAYEQPALPGPRPGHRLWLSDTTGKIVYLTRATTRPAPPADTDPEPESQP</sequence>
<protein>
    <submittedName>
        <fullName evidence="2">Uncharacterized protein</fullName>
    </submittedName>
</protein>
<reference evidence="3" key="1">
    <citation type="submission" date="2016-10" db="EMBL/GenBank/DDBJ databases">
        <authorList>
            <person name="Varghese N."/>
            <person name="Submissions S."/>
        </authorList>
    </citation>
    <scope>NUCLEOTIDE SEQUENCE [LARGE SCALE GENOMIC DNA]</scope>
    <source>
        <strain evidence="3">DSM 43163</strain>
    </source>
</reference>
<feature type="region of interest" description="Disordered" evidence="1">
    <location>
        <begin position="1"/>
        <end position="27"/>
    </location>
</feature>
<keyword evidence="3" id="KW-1185">Reference proteome</keyword>
<organism evidence="2 3">
    <name type="scientific">Thermomonospora echinospora</name>
    <dbReference type="NCBI Taxonomy" id="1992"/>
    <lineage>
        <taxon>Bacteria</taxon>
        <taxon>Bacillati</taxon>
        <taxon>Actinomycetota</taxon>
        <taxon>Actinomycetes</taxon>
        <taxon>Streptosporangiales</taxon>
        <taxon>Thermomonosporaceae</taxon>
        <taxon>Thermomonospora</taxon>
    </lineage>
</organism>
<feature type="region of interest" description="Disordered" evidence="1">
    <location>
        <begin position="171"/>
        <end position="190"/>
    </location>
</feature>
<dbReference type="OrthoDB" id="4201688at2"/>
<dbReference type="AlphaFoldDB" id="A0A1H5TVP1"/>
<name>A0A1H5TVP1_9ACTN</name>
<evidence type="ECO:0000256" key="1">
    <source>
        <dbReference type="SAM" id="MobiDB-lite"/>
    </source>
</evidence>
<evidence type="ECO:0000313" key="2">
    <source>
        <dbReference type="EMBL" id="SEF66905.1"/>
    </source>
</evidence>
<dbReference type="EMBL" id="FNVO01000001">
    <property type="protein sequence ID" value="SEF66905.1"/>
    <property type="molecule type" value="Genomic_DNA"/>
</dbReference>
<dbReference type="Proteomes" id="UP000236723">
    <property type="component" value="Unassembled WGS sequence"/>
</dbReference>
<accession>A0A1H5TVP1</accession>
<gene>
    <name evidence="2" type="ORF">SAMN04489712_101765</name>
</gene>
<evidence type="ECO:0000313" key="3">
    <source>
        <dbReference type="Proteomes" id="UP000236723"/>
    </source>
</evidence>